<gene>
    <name evidence="1" type="ORF">S01H1_83445</name>
</gene>
<accession>X0XPU2</accession>
<protein>
    <submittedName>
        <fullName evidence="1">Uncharacterized protein</fullName>
    </submittedName>
</protein>
<dbReference type="EMBL" id="BARS01056730">
    <property type="protein sequence ID" value="GAG45245.1"/>
    <property type="molecule type" value="Genomic_DNA"/>
</dbReference>
<dbReference type="AlphaFoldDB" id="X0XPU2"/>
<sequence length="59" mass="6498">NVVVKPDLYEWQRSLVRTEPFVIVRGELQRRDGTVNVMADSFTPLATAADAAPAAHNFG</sequence>
<reference evidence="1" key="1">
    <citation type="journal article" date="2014" name="Front. Microbiol.">
        <title>High frequency of phylogenetically diverse reductive dehalogenase-homologous genes in deep subseafloor sedimentary metagenomes.</title>
        <authorList>
            <person name="Kawai M."/>
            <person name="Futagami T."/>
            <person name="Toyoda A."/>
            <person name="Takaki Y."/>
            <person name="Nishi S."/>
            <person name="Hori S."/>
            <person name="Arai W."/>
            <person name="Tsubouchi T."/>
            <person name="Morono Y."/>
            <person name="Uchiyama I."/>
            <person name="Ito T."/>
            <person name="Fujiyama A."/>
            <person name="Inagaki F."/>
            <person name="Takami H."/>
        </authorList>
    </citation>
    <scope>NUCLEOTIDE SEQUENCE</scope>
    <source>
        <strain evidence="1">Expedition CK06-06</strain>
    </source>
</reference>
<proteinExistence type="predicted"/>
<evidence type="ECO:0000313" key="1">
    <source>
        <dbReference type="EMBL" id="GAG45245.1"/>
    </source>
</evidence>
<organism evidence="1">
    <name type="scientific">marine sediment metagenome</name>
    <dbReference type="NCBI Taxonomy" id="412755"/>
    <lineage>
        <taxon>unclassified sequences</taxon>
        <taxon>metagenomes</taxon>
        <taxon>ecological metagenomes</taxon>
    </lineage>
</organism>
<comment type="caution">
    <text evidence="1">The sequence shown here is derived from an EMBL/GenBank/DDBJ whole genome shotgun (WGS) entry which is preliminary data.</text>
</comment>
<name>X0XPU2_9ZZZZ</name>
<feature type="non-terminal residue" evidence="1">
    <location>
        <position position="1"/>
    </location>
</feature>